<evidence type="ECO:0000313" key="1">
    <source>
        <dbReference type="EMBL" id="STD83638.1"/>
    </source>
</evidence>
<dbReference type="OrthoDB" id="2048198at2"/>
<keyword evidence="2" id="KW-1185">Reference proteome</keyword>
<protein>
    <submittedName>
        <fullName evidence="1">Protein gp8</fullName>
    </submittedName>
</protein>
<evidence type="ECO:0000313" key="2">
    <source>
        <dbReference type="Proteomes" id="UP000254807"/>
    </source>
</evidence>
<dbReference type="RefSeq" id="WP_060815565.1">
    <property type="nucleotide sequence ID" value="NZ_JABMDB010000036.1"/>
</dbReference>
<gene>
    <name evidence="1" type="ORF">NCTC12360_02110</name>
</gene>
<accession>A0A376H5I9</accession>
<proteinExistence type="predicted"/>
<sequence>MAYLSYTEYQEIGYTSMTEDEFDVFVNKACDLVDVQTRNFYQFNDLESDIDFRKSKFKKAVAAQIEYMYQANATSTLEINSPQSWSVDGMSVTEASRYNNTGANESPSIISDDAILILSGTGLLFRGLG</sequence>
<dbReference type="Proteomes" id="UP000254807">
    <property type="component" value="Unassembled WGS sequence"/>
</dbReference>
<organism evidence="1 2">
    <name type="scientific">Enterococcus gallinarum</name>
    <dbReference type="NCBI Taxonomy" id="1353"/>
    <lineage>
        <taxon>Bacteria</taxon>
        <taxon>Bacillati</taxon>
        <taxon>Bacillota</taxon>
        <taxon>Bacilli</taxon>
        <taxon>Lactobacillales</taxon>
        <taxon>Enterococcaceae</taxon>
        <taxon>Enterococcus</taxon>
    </lineage>
</organism>
<dbReference type="EMBL" id="UFYW01000001">
    <property type="protein sequence ID" value="STD83638.1"/>
    <property type="molecule type" value="Genomic_DNA"/>
</dbReference>
<reference evidence="1 2" key="1">
    <citation type="submission" date="2018-06" db="EMBL/GenBank/DDBJ databases">
        <authorList>
            <consortium name="Pathogen Informatics"/>
            <person name="Doyle S."/>
        </authorList>
    </citation>
    <scope>NUCLEOTIDE SEQUENCE [LARGE SCALE GENOMIC DNA]</scope>
    <source>
        <strain evidence="1 2">NCTC12360</strain>
    </source>
</reference>
<dbReference type="AlphaFoldDB" id="A0A376H5I9"/>
<name>A0A376H5I9_ENTGA</name>